<sequence length="125" mass="14679">MKKLQLFFIIVIILCSCSTQINNKIIVGTWITKNEEKIVFYRNGVCSIKDVDFYQISPFPDNKGLKINTNKANWTIVNKEFIHIIYDLPNRKGQGCFDLYYSDSILFYFIGDPDDNIKIEFSKYK</sequence>
<dbReference type="AlphaFoldDB" id="A0A3S0QUG3"/>
<evidence type="ECO:0000256" key="1">
    <source>
        <dbReference type="SAM" id="SignalP"/>
    </source>
</evidence>
<evidence type="ECO:0000313" key="3">
    <source>
        <dbReference type="Proteomes" id="UP000278983"/>
    </source>
</evidence>
<keyword evidence="3" id="KW-1185">Reference proteome</keyword>
<proteinExistence type="predicted"/>
<name>A0A3S0QUG3_9BACT</name>
<evidence type="ECO:0008006" key="4">
    <source>
        <dbReference type="Google" id="ProtNLM"/>
    </source>
</evidence>
<protein>
    <recommendedName>
        <fullName evidence="4">Lipoprotein</fullName>
    </recommendedName>
</protein>
<dbReference type="RefSeq" id="WP_126678990.1">
    <property type="nucleotide sequence ID" value="NZ_JBQMXP010000028.1"/>
</dbReference>
<dbReference type="OrthoDB" id="1076994at2"/>
<dbReference type="Proteomes" id="UP000278983">
    <property type="component" value="Unassembled WGS sequence"/>
</dbReference>
<dbReference type="PROSITE" id="PS51257">
    <property type="entry name" value="PROKAR_LIPOPROTEIN"/>
    <property type="match status" value="1"/>
</dbReference>
<comment type="caution">
    <text evidence="2">The sequence shown here is derived from an EMBL/GenBank/DDBJ whole genome shotgun (WGS) entry which is preliminary data.</text>
</comment>
<gene>
    <name evidence="2" type="ORF">EHV08_09130</name>
</gene>
<keyword evidence="1" id="KW-0732">Signal</keyword>
<accession>A0A3S0QUG3</accession>
<reference evidence="2 3" key="1">
    <citation type="submission" date="2018-12" db="EMBL/GenBank/DDBJ databases">
        <title>Genome sequencing of Prevotella sp. KCOM 3155 (= JS262).</title>
        <authorList>
            <person name="Kook J.-K."/>
            <person name="Park S.-N."/>
            <person name="Lim Y.K."/>
        </authorList>
    </citation>
    <scope>NUCLEOTIDE SEQUENCE [LARGE SCALE GENOMIC DNA]</scope>
    <source>
        <strain evidence="2 3">KCOM 3155</strain>
    </source>
</reference>
<organism evidence="2 3">
    <name type="scientific">Prevotella koreensis</name>
    <dbReference type="NCBI Taxonomy" id="2490854"/>
    <lineage>
        <taxon>Bacteria</taxon>
        <taxon>Pseudomonadati</taxon>
        <taxon>Bacteroidota</taxon>
        <taxon>Bacteroidia</taxon>
        <taxon>Bacteroidales</taxon>
        <taxon>Prevotellaceae</taxon>
        <taxon>Prevotella</taxon>
    </lineage>
</organism>
<dbReference type="EMBL" id="RYYU01000001">
    <property type="protein sequence ID" value="RUL59891.1"/>
    <property type="molecule type" value="Genomic_DNA"/>
</dbReference>
<feature type="chain" id="PRO_5018627051" description="Lipoprotein" evidence="1">
    <location>
        <begin position="22"/>
        <end position="125"/>
    </location>
</feature>
<evidence type="ECO:0000313" key="2">
    <source>
        <dbReference type="EMBL" id="RUL59891.1"/>
    </source>
</evidence>
<feature type="signal peptide" evidence="1">
    <location>
        <begin position="1"/>
        <end position="21"/>
    </location>
</feature>